<evidence type="ECO:0008006" key="7">
    <source>
        <dbReference type="Google" id="ProtNLM"/>
    </source>
</evidence>
<keyword evidence="6" id="KW-1185">Reference proteome</keyword>
<reference evidence="6" key="1">
    <citation type="submission" date="2023-01" db="EMBL/GenBank/DDBJ databases">
        <title>Key to firefly adult light organ development and bioluminescence: homeobox transcription factors regulate luciferase expression and transportation to peroxisome.</title>
        <authorList>
            <person name="Fu X."/>
        </authorList>
    </citation>
    <scope>NUCLEOTIDE SEQUENCE [LARGE SCALE GENOMIC DNA]</scope>
</reference>
<protein>
    <recommendedName>
        <fullName evidence="7">WD and tetratricopeptide repeats protein 1</fullName>
    </recommendedName>
</protein>
<dbReference type="EMBL" id="JARPUR010000002">
    <property type="protein sequence ID" value="KAK4883269.1"/>
    <property type="molecule type" value="Genomic_DNA"/>
</dbReference>
<dbReference type="Pfam" id="PF00400">
    <property type="entry name" value="WD40"/>
    <property type="match status" value="3"/>
</dbReference>
<dbReference type="SMART" id="SM00320">
    <property type="entry name" value="WD40"/>
    <property type="match status" value="6"/>
</dbReference>
<keyword evidence="1 3" id="KW-0853">WD repeat</keyword>
<name>A0AAN7PDV5_9COLE</name>
<dbReference type="PANTHER" id="PTHR15574">
    <property type="entry name" value="WD REPEAT DOMAIN-CONTAINING FAMILY"/>
    <property type="match status" value="1"/>
</dbReference>
<evidence type="ECO:0000313" key="6">
    <source>
        <dbReference type="Proteomes" id="UP001353858"/>
    </source>
</evidence>
<dbReference type="PROSITE" id="PS50294">
    <property type="entry name" value="WD_REPEATS_REGION"/>
    <property type="match status" value="1"/>
</dbReference>
<dbReference type="InterPro" id="IPR045151">
    <property type="entry name" value="DCAF8"/>
</dbReference>
<proteinExistence type="predicted"/>
<keyword evidence="2" id="KW-0677">Repeat</keyword>
<feature type="repeat" description="WD" evidence="3">
    <location>
        <begin position="51"/>
        <end position="83"/>
    </location>
</feature>
<dbReference type="InterPro" id="IPR001680">
    <property type="entry name" value="WD40_rpt"/>
</dbReference>
<dbReference type="GO" id="GO:0080008">
    <property type="term" value="C:Cul4-RING E3 ubiquitin ligase complex"/>
    <property type="evidence" value="ECO:0007669"/>
    <property type="project" value="TreeGrafter"/>
</dbReference>
<dbReference type="PANTHER" id="PTHR15574:SF40">
    <property type="entry name" value="WD AND TETRATRICOPEPTIDE REPEATS PROTEIN 1"/>
    <property type="match status" value="1"/>
</dbReference>
<dbReference type="GO" id="GO:0005737">
    <property type="term" value="C:cytoplasm"/>
    <property type="evidence" value="ECO:0007669"/>
    <property type="project" value="TreeGrafter"/>
</dbReference>
<dbReference type="PROSITE" id="PS50082">
    <property type="entry name" value="WD_REPEATS_2"/>
    <property type="match status" value="2"/>
</dbReference>
<dbReference type="InterPro" id="IPR011990">
    <property type="entry name" value="TPR-like_helical_dom_sf"/>
</dbReference>
<evidence type="ECO:0000313" key="5">
    <source>
        <dbReference type="EMBL" id="KAK4883269.1"/>
    </source>
</evidence>
<evidence type="ECO:0000256" key="4">
    <source>
        <dbReference type="SAM" id="MobiDB-lite"/>
    </source>
</evidence>
<dbReference type="InterPro" id="IPR015943">
    <property type="entry name" value="WD40/YVTN_repeat-like_dom_sf"/>
</dbReference>
<dbReference type="SUPFAM" id="SSF50978">
    <property type="entry name" value="WD40 repeat-like"/>
    <property type="match status" value="1"/>
</dbReference>
<evidence type="ECO:0000256" key="2">
    <source>
        <dbReference type="ARBA" id="ARBA00022737"/>
    </source>
</evidence>
<dbReference type="SUPFAM" id="SSF48452">
    <property type="entry name" value="TPR-like"/>
    <property type="match status" value="1"/>
</dbReference>
<comment type="caution">
    <text evidence="5">The sequence shown here is derived from an EMBL/GenBank/DDBJ whole genome shotgun (WGS) entry which is preliminary data.</text>
</comment>
<feature type="repeat" description="WD" evidence="3">
    <location>
        <begin position="496"/>
        <end position="523"/>
    </location>
</feature>
<dbReference type="Proteomes" id="UP001353858">
    <property type="component" value="Unassembled WGS sequence"/>
</dbReference>
<evidence type="ECO:0000256" key="1">
    <source>
        <dbReference type="ARBA" id="ARBA00022574"/>
    </source>
</evidence>
<sequence length="613" mass="69533">MDGSLRKTDVSRNIVKLLQGREKKAEVCTLLQQHSQFTEALVKRLGLEYELEGHQGCVNCLQWSSDGRRLASGSDDTTVLIWDPFRHRLLTMVHTPHIGNIFSVKFLGSDDSLIATAAGDCRVIVQSVEQGVSHQTPHLDCGCHVGRVKRLATSPDEPLLFWSASEDGLVIQYDMREPHECISKSKVFIDLSYTSEVKCIAVNPVRPYLIAIGANDCFIRLFDRRMVKTTTYKDNHTFDPRKRTPPEPQDPRCVQYYAPGHLARDFRGDMSYKLAATYVTFDSTGSDMLVNMGGEQIYLFDINNPRYVSELRVPSNYSRKKTNLYKSCCNSTCSRSNGTTITSSRKLFKFNKRISSQPCACDYIERGRSLFNRKWTGDIYSAARDYLYVIQNWPNNKEAYLGLVQCLIALNWIEEAYQWLEYFYSNHSDSEESAQIKGLHTDITTRRNKKENDTSSEKAFSDEEKQLRLESRDYETHFIGHCNTTTDIKEANFLGENGDYICAGSDDGVIFIWDRKTTNITTALWGDVSIVNCVQPHPSACFIATSGIDPVVKLWSPMSEEGTENTRIVGDPWAAVEANQQRMVMDPFETMLANMGYRVSPLEGQDAPTCRTS</sequence>
<dbReference type="Gene3D" id="2.130.10.10">
    <property type="entry name" value="YVTN repeat-like/Quinoprotein amine dehydrogenase"/>
    <property type="match status" value="2"/>
</dbReference>
<evidence type="ECO:0000256" key="3">
    <source>
        <dbReference type="PROSITE-ProRule" id="PRU00221"/>
    </source>
</evidence>
<gene>
    <name evidence="5" type="ORF">RN001_006588</name>
</gene>
<accession>A0AAN7PDV5</accession>
<dbReference type="InterPro" id="IPR036322">
    <property type="entry name" value="WD40_repeat_dom_sf"/>
</dbReference>
<feature type="region of interest" description="Disordered" evidence="4">
    <location>
        <begin position="440"/>
        <end position="462"/>
    </location>
</feature>
<organism evidence="5 6">
    <name type="scientific">Aquatica leii</name>
    <dbReference type="NCBI Taxonomy" id="1421715"/>
    <lineage>
        <taxon>Eukaryota</taxon>
        <taxon>Metazoa</taxon>
        <taxon>Ecdysozoa</taxon>
        <taxon>Arthropoda</taxon>
        <taxon>Hexapoda</taxon>
        <taxon>Insecta</taxon>
        <taxon>Pterygota</taxon>
        <taxon>Neoptera</taxon>
        <taxon>Endopterygota</taxon>
        <taxon>Coleoptera</taxon>
        <taxon>Polyphaga</taxon>
        <taxon>Elateriformia</taxon>
        <taxon>Elateroidea</taxon>
        <taxon>Lampyridae</taxon>
        <taxon>Luciolinae</taxon>
        <taxon>Aquatica</taxon>
    </lineage>
</organism>
<dbReference type="GO" id="GO:0045717">
    <property type="term" value="P:negative regulation of fatty acid biosynthetic process"/>
    <property type="evidence" value="ECO:0007669"/>
    <property type="project" value="TreeGrafter"/>
</dbReference>
<dbReference type="AlphaFoldDB" id="A0AAN7PDV5"/>